<dbReference type="GO" id="GO:0015074">
    <property type="term" value="P:DNA integration"/>
    <property type="evidence" value="ECO:0007669"/>
    <property type="project" value="InterPro"/>
</dbReference>
<dbReference type="PANTHER" id="PTHR37984">
    <property type="entry name" value="PROTEIN CBG26694"/>
    <property type="match status" value="1"/>
</dbReference>
<dbReference type="SUPFAM" id="SSF53098">
    <property type="entry name" value="Ribonuclease H-like"/>
    <property type="match status" value="1"/>
</dbReference>
<sequence>MINNFGVPRRIISDRGETILLVSMFMEYCKTLNIKHVLNATATPRANGQVERYNRTILASLASSMEDEQKMGTKPSRQCDGD</sequence>
<dbReference type="EMBL" id="JALNTZ010000007">
    <property type="protein sequence ID" value="KAJ3645515.1"/>
    <property type="molecule type" value="Genomic_DNA"/>
</dbReference>
<dbReference type="AlphaFoldDB" id="A0AA38M669"/>
<dbReference type="InterPro" id="IPR012337">
    <property type="entry name" value="RNaseH-like_sf"/>
</dbReference>
<proteinExistence type="predicted"/>
<dbReference type="Gene3D" id="3.30.420.10">
    <property type="entry name" value="Ribonuclease H-like superfamily/Ribonuclease H"/>
    <property type="match status" value="1"/>
</dbReference>
<organism evidence="2 3">
    <name type="scientific">Zophobas morio</name>
    <dbReference type="NCBI Taxonomy" id="2755281"/>
    <lineage>
        <taxon>Eukaryota</taxon>
        <taxon>Metazoa</taxon>
        <taxon>Ecdysozoa</taxon>
        <taxon>Arthropoda</taxon>
        <taxon>Hexapoda</taxon>
        <taxon>Insecta</taxon>
        <taxon>Pterygota</taxon>
        <taxon>Neoptera</taxon>
        <taxon>Endopterygota</taxon>
        <taxon>Coleoptera</taxon>
        <taxon>Polyphaga</taxon>
        <taxon>Cucujiformia</taxon>
        <taxon>Tenebrionidae</taxon>
        <taxon>Zophobas</taxon>
    </lineage>
</organism>
<comment type="caution">
    <text evidence="2">The sequence shown here is derived from an EMBL/GenBank/DDBJ whole genome shotgun (WGS) entry which is preliminary data.</text>
</comment>
<protein>
    <recommendedName>
        <fullName evidence="1">Integrase catalytic domain-containing protein</fullName>
    </recommendedName>
</protein>
<dbReference type="InterPro" id="IPR036397">
    <property type="entry name" value="RNaseH_sf"/>
</dbReference>
<evidence type="ECO:0000313" key="3">
    <source>
        <dbReference type="Proteomes" id="UP001168821"/>
    </source>
</evidence>
<reference evidence="2" key="1">
    <citation type="journal article" date="2023" name="G3 (Bethesda)">
        <title>Whole genome assemblies of Zophobas morio and Tenebrio molitor.</title>
        <authorList>
            <person name="Kaur S."/>
            <person name="Stinson S.A."/>
            <person name="diCenzo G.C."/>
        </authorList>
    </citation>
    <scope>NUCLEOTIDE SEQUENCE</scope>
    <source>
        <strain evidence="2">QUZm001</strain>
    </source>
</reference>
<dbReference type="InterPro" id="IPR001584">
    <property type="entry name" value="Integrase_cat-core"/>
</dbReference>
<name>A0AA38M669_9CUCU</name>
<dbReference type="Proteomes" id="UP001168821">
    <property type="component" value="Unassembled WGS sequence"/>
</dbReference>
<dbReference type="GO" id="GO:0003676">
    <property type="term" value="F:nucleic acid binding"/>
    <property type="evidence" value="ECO:0007669"/>
    <property type="project" value="InterPro"/>
</dbReference>
<feature type="domain" description="Integrase catalytic" evidence="1">
    <location>
        <begin position="1"/>
        <end position="82"/>
    </location>
</feature>
<evidence type="ECO:0000259" key="1">
    <source>
        <dbReference type="PROSITE" id="PS50994"/>
    </source>
</evidence>
<dbReference type="PROSITE" id="PS50994">
    <property type="entry name" value="INTEGRASE"/>
    <property type="match status" value="1"/>
</dbReference>
<evidence type="ECO:0000313" key="2">
    <source>
        <dbReference type="EMBL" id="KAJ3645515.1"/>
    </source>
</evidence>
<accession>A0AA38M669</accession>
<dbReference type="InterPro" id="IPR050951">
    <property type="entry name" value="Retrovirus_Pol_polyprotein"/>
</dbReference>
<keyword evidence="3" id="KW-1185">Reference proteome</keyword>
<dbReference type="PANTHER" id="PTHR37984:SF5">
    <property type="entry name" value="PROTEIN NYNRIN-LIKE"/>
    <property type="match status" value="1"/>
</dbReference>
<gene>
    <name evidence="2" type="ORF">Zmor_023165</name>
</gene>